<dbReference type="PANTHER" id="PTHR43434:SF1">
    <property type="entry name" value="PHOSPHOGLYCOLATE PHOSPHATASE"/>
    <property type="match status" value="1"/>
</dbReference>
<comment type="similarity">
    <text evidence="3">Belongs to the HAD-like hydrolase superfamily. CbbY/CbbZ/Gph/YieH family.</text>
</comment>
<dbReference type="InterPro" id="IPR023214">
    <property type="entry name" value="HAD_sf"/>
</dbReference>
<evidence type="ECO:0000313" key="6">
    <source>
        <dbReference type="Proteomes" id="UP001171111"/>
    </source>
</evidence>
<keyword evidence="6" id="KW-1185">Reference proteome</keyword>
<gene>
    <name evidence="5" type="ORF">Q2362_05530</name>
</gene>
<dbReference type="PANTHER" id="PTHR43434">
    <property type="entry name" value="PHOSPHOGLYCOLATE PHOSPHATASE"/>
    <property type="match status" value="1"/>
</dbReference>
<dbReference type="SUPFAM" id="SSF56784">
    <property type="entry name" value="HAD-like"/>
    <property type="match status" value="1"/>
</dbReference>
<comment type="catalytic activity">
    <reaction evidence="1">
        <text>2-phosphoglycolate + H2O = glycolate + phosphate</text>
        <dbReference type="Rhea" id="RHEA:14369"/>
        <dbReference type="ChEBI" id="CHEBI:15377"/>
        <dbReference type="ChEBI" id="CHEBI:29805"/>
        <dbReference type="ChEBI" id="CHEBI:43474"/>
        <dbReference type="ChEBI" id="CHEBI:58033"/>
        <dbReference type="EC" id="3.1.3.18"/>
    </reaction>
</comment>
<dbReference type="Pfam" id="PF13419">
    <property type="entry name" value="HAD_2"/>
    <property type="match status" value="1"/>
</dbReference>
<dbReference type="Gene3D" id="3.40.50.1000">
    <property type="entry name" value="HAD superfamily/HAD-like"/>
    <property type="match status" value="1"/>
</dbReference>
<evidence type="ECO:0000256" key="1">
    <source>
        <dbReference type="ARBA" id="ARBA00000830"/>
    </source>
</evidence>
<dbReference type="RefSeq" id="WP_302244397.1">
    <property type="nucleotide sequence ID" value="NZ_JAULJQ010000006.1"/>
</dbReference>
<evidence type="ECO:0000256" key="3">
    <source>
        <dbReference type="ARBA" id="ARBA00006171"/>
    </source>
</evidence>
<dbReference type="SFLD" id="SFLDS00003">
    <property type="entry name" value="Haloacid_Dehalogenase"/>
    <property type="match status" value="1"/>
</dbReference>
<name>A0ABT8T9Z7_9BACT</name>
<evidence type="ECO:0000256" key="2">
    <source>
        <dbReference type="ARBA" id="ARBA00004818"/>
    </source>
</evidence>
<dbReference type="SFLD" id="SFLDG01129">
    <property type="entry name" value="C1.5:_HAD__Beta-PGM__Phosphata"/>
    <property type="match status" value="1"/>
</dbReference>
<dbReference type="InterPro" id="IPR006439">
    <property type="entry name" value="HAD-SF_hydro_IA"/>
</dbReference>
<dbReference type="GO" id="GO:0016787">
    <property type="term" value="F:hydrolase activity"/>
    <property type="evidence" value="ECO:0007669"/>
    <property type="project" value="UniProtKB-KW"/>
</dbReference>
<dbReference type="InterPro" id="IPR023198">
    <property type="entry name" value="PGP-like_dom2"/>
</dbReference>
<reference evidence="5 6" key="1">
    <citation type="submission" date="2023-06" db="EMBL/GenBank/DDBJ databases">
        <title>Campylobacter magnum sp. nov., isolated from cecal contents of domestic pigs (Sus scrofa domesticus).</title>
        <authorList>
            <person name="Papic B."/>
            <person name="Gruntar I."/>
        </authorList>
    </citation>
    <scope>NUCLEOTIDE SEQUENCE [LARGE SCALE GENOMIC DNA]</scope>
    <source>
        <strain evidence="6">34484-21</strain>
    </source>
</reference>
<comment type="pathway">
    <text evidence="2">Organic acid metabolism; glycolate biosynthesis; glycolate from 2-phosphoglycolate: step 1/1.</text>
</comment>
<dbReference type="EC" id="3.1.3.18" evidence="4"/>
<dbReference type="InterPro" id="IPR036412">
    <property type="entry name" value="HAD-like_sf"/>
</dbReference>
<proteinExistence type="inferred from homology"/>
<evidence type="ECO:0000313" key="5">
    <source>
        <dbReference type="EMBL" id="MDO2409558.1"/>
    </source>
</evidence>
<sequence>MIKAFLFDLDGTLIDSTEPIVQGFCDASQALGLPCPSRDLILELIGYPLDFMFARLGVSDDQIPAIIKAYKESYAKSYLAGTTLKAGCDEALLLAKNTGAKIAAVTTKTSKYSRILLEHLGVGDYFDTIIGRDDVERPKPDKEPVQKALLTLGEEPKTALMIGDTMMDALSAKAAGAMAFGVLCGYGKEKDLKEHCDYVFADTLAAVKFALKNH</sequence>
<dbReference type="InterPro" id="IPR041492">
    <property type="entry name" value="HAD_2"/>
</dbReference>
<evidence type="ECO:0000256" key="4">
    <source>
        <dbReference type="ARBA" id="ARBA00013078"/>
    </source>
</evidence>
<dbReference type="SFLD" id="SFLDG01135">
    <property type="entry name" value="C1.5.6:_HAD__Beta-PGM__Phospha"/>
    <property type="match status" value="1"/>
</dbReference>
<dbReference type="InterPro" id="IPR050155">
    <property type="entry name" value="HAD-like_hydrolase_sf"/>
</dbReference>
<dbReference type="EMBL" id="JAULJQ010000006">
    <property type="protein sequence ID" value="MDO2409558.1"/>
    <property type="molecule type" value="Genomic_DNA"/>
</dbReference>
<keyword evidence="5" id="KW-0378">Hydrolase</keyword>
<protein>
    <recommendedName>
        <fullName evidence="4">phosphoglycolate phosphatase</fullName>
        <ecNumber evidence="4">3.1.3.18</ecNumber>
    </recommendedName>
</protein>
<dbReference type="Proteomes" id="UP001171111">
    <property type="component" value="Unassembled WGS sequence"/>
</dbReference>
<dbReference type="NCBIfam" id="TIGR01549">
    <property type="entry name" value="HAD-SF-IA-v1"/>
    <property type="match status" value="1"/>
</dbReference>
<organism evidence="5 6">
    <name type="scientific">Campylobacter magnus</name>
    <dbReference type="NCBI Taxonomy" id="3026462"/>
    <lineage>
        <taxon>Bacteria</taxon>
        <taxon>Pseudomonadati</taxon>
        <taxon>Campylobacterota</taxon>
        <taxon>Epsilonproteobacteria</taxon>
        <taxon>Campylobacterales</taxon>
        <taxon>Campylobacteraceae</taxon>
        <taxon>Campylobacter</taxon>
    </lineage>
</organism>
<comment type="caution">
    <text evidence="5">The sequence shown here is derived from an EMBL/GenBank/DDBJ whole genome shotgun (WGS) entry which is preliminary data.</text>
</comment>
<accession>A0ABT8T9Z7</accession>
<dbReference type="Gene3D" id="1.10.150.240">
    <property type="entry name" value="Putative phosphatase, domain 2"/>
    <property type="match status" value="1"/>
</dbReference>